<evidence type="ECO:0000256" key="2">
    <source>
        <dbReference type="ARBA" id="ARBA00010901"/>
    </source>
</evidence>
<evidence type="ECO:0000256" key="1">
    <source>
        <dbReference type="ARBA" id="ARBA00004173"/>
    </source>
</evidence>
<accession>S9VV99</accession>
<dbReference type="Gene3D" id="1.20.5.500">
    <property type="entry name" value="Single helix bin"/>
    <property type="match status" value="1"/>
</dbReference>
<comment type="function">
    <text evidence="4">Inhibits the enzyme activity of ATPase.</text>
</comment>
<evidence type="ECO:0000256" key="5">
    <source>
        <dbReference type="SAM" id="MobiDB-lite"/>
    </source>
</evidence>
<comment type="subcellular location">
    <subcellularLocation>
        <location evidence="1">Mitochondrion</location>
    </subcellularLocation>
</comment>
<evidence type="ECO:0000313" key="7">
    <source>
        <dbReference type="Proteomes" id="UP000015464"/>
    </source>
</evidence>
<dbReference type="STRING" id="653667.S9VV99"/>
<dbReference type="OMA" id="KENQFIH"/>
<feature type="compositionally biased region" description="Polar residues" evidence="5">
    <location>
        <begin position="35"/>
        <end position="46"/>
    </location>
</feature>
<reference evidence="6 7" key="1">
    <citation type="journal article" date="2011" name="Science">
        <title>Comparative functional genomics of the fission yeasts.</title>
        <authorList>
            <person name="Rhind N."/>
            <person name="Chen Z."/>
            <person name="Yassour M."/>
            <person name="Thompson D.A."/>
            <person name="Haas B.J."/>
            <person name="Habib N."/>
            <person name="Wapinski I."/>
            <person name="Roy S."/>
            <person name="Lin M.F."/>
            <person name="Heiman D.I."/>
            <person name="Young S.K."/>
            <person name="Furuya K."/>
            <person name="Guo Y."/>
            <person name="Pidoux A."/>
            <person name="Chen H.M."/>
            <person name="Robbertse B."/>
            <person name="Goldberg J.M."/>
            <person name="Aoki K."/>
            <person name="Bayne E.H."/>
            <person name="Berlin A.M."/>
            <person name="Desjardins C.A."/>
            <person name="Dobbs E."/>
            <person name="Dukaj L."/>
            <person name="Fan L."/>
            <person name="FitzGerald M.G."/>
            <person name="French C."/>
            <person name="Gujja S."/>
            <person name="Hansen K."/>
            <person name="Keifenheim D."/>
            <person name="Levin J.Z."/>
            <person name="Mosher R.A."/>
            <person name="Mueller C.A."/>
            <person name="Pfiffner J."/>
            <person name="Priest M."/>
            <person name="Russ C."/>
            <person name="Smialowska A."/>
            <person name="Swoboda P."/>
            <person name="Sykes S.M."/>
            <person name="Vaughn M."/>
            <person name="Vengrova S."/>
            <person name="Yoder R."/>
            <person name="Zeng Q."/>
            <person name="Allshire R."/>
            <person name="Baulcombe D."/>
            <person name="Birren B.W."/>
            <person name="Brown W."/>
            <person name="Ekwall K."/>
            <person name="Kellis M."/>
            <person name="Leatherwood J."/>
            <person name="Levin H."/>
            <person name="Margalit H."/>
            <person name="Martienssen R."/>
            <person name="Nieduszynski C.A."/>
            <person name="Spatafora J.W."/>
            <person name="Friedman N."/>
            <person name="Dalgaard J.Z."/>
            <person name="Baumann P."/>
            <person name="Niki H."/>
            <person name="Regev A."/>
            <person name="Nusbaum C."/>
        </authorList>
    </citation>
    <scope>NUCLEOTIDE SEQUENCE [LARGE SCALE GENOMIC DNA]</scope>
    <source>
        <strain evidence="7">OY26 / ATCC MYA-4695 / CBS 11777 / NBRC 106824 / NRRL Y48691</strain>
    </source>
</reference>
<dbReference type="RefSeq" id="XP_013025451.1">
    <property type="nucleotide sequence ID" value="XM_013169997.1"/>
</dbReference>
<dbReference type="eggNOG" id="ENOG502SCJG">
    <property type="taxonomic scope" value="Eukaryota"/>
</dbReference>
<dbReference type="Proteomes" id="UP000015464">
    <property type="component" value="Unassembled WGS sequence"/>
</dbReference>
<keyword evidence="3" id="KW-0496">Mitochondrion</keyword>
<dbReference type="GO" id="GO:0042030">
    <property type="term" value="F:ATPase inhibitor activity"/>
    <property type="evidence" value="ECO:0007669"/>
    <property type="project" value="InterPro"/>
</dbReference>
<dbReference type="GO" id="GO:0005739">
    <property type="term" value="C:mitochondrion"/>
    <property type="evidence" value="ECO:0007669"/>
    <property type="project" value="UniProtKB-SubCell"/>
</dbReference>
<dbReference type="Pfam" id="PF04568">
    <property type="entry name" value="IATP"/>
    <property type="match status" value="1"/>
</dbReference>
<keyword evidence="7" id="KW-1185">Reference proteome</keyword>
<sequence length="100" mass="11447">MYRLVLRRSFVPHLSQRKILGVRSMASDNSDGDSTDPTLSNASSAREGSIARRGKAKENQFIHEIEVEQLRKLKEQLKSHREDLDKLESQVDSKLPKDDK</sequence>
<name>S9VV99_SCHCR</name>
<proteinExistence type="inferred from homology"/>
<dbReference type="InterPro" id="IPR007648">
    <property type="entry name" value="ATPase_inhibitor_mt"/>
</dbReference>
<gene>
    <name evidence="6" type="ORF">SPOG_03582</name>
</gene>
<evidence type="ECO:0000313" key="6">
    <source>
        <dbReference type="EMBL" id="EPY50114.1"/>
    </source>
</evidence>
<organism evidence="6 7">
    <name type="scientific">Schizosaccharomyces cryophilus (strain OY26 / ATCC MYA-4695 / CBS 11777 / NBRC 106824 / NRRL Y48691)</name>
    <name type="common">Fission yeast</name>
    <dbReference type="NCBI Taxonomy" id="653667"/>
    <lineage>
        <taxon>Eukaryota</taxon>
        <taxon>Fungi</taxon>
        <taxon>Dikarya</taxon>
        <taxon>Ascomycota</taxon>
        <taxon>Taphrinomycotina</taxon>
        <taxon>Schizosaccharomycetes</taxon>
        <taxon>Schizosaccharomycetales</taxon>
        <taxon>Schizosaccharomycetaceae</taxon>
        <taxon>Schizosaccharomyces</taxon>
    </lineage>
</organism>
<evidence type="ECO:0000256" key="3">
    <source>
        <dbReference type="ARBA" id="ARBA00023128"/>
    </source>
</evidence>
<dbReference type="HOGENOM" id="CLU_2307671_0_0_1"/>
<protein>
    <recommendedName>
        <fullName evidence="4">ATPase inhibitor, mitochondrial</fullName>
    </recommendedName>
</protein>
<dbReference type="AlphaFoldDB" id="S9VV99"/>
<feature type="region of interest" description="Disordered" evidence="5">
    <location>
        <begin position="22"/>
        <end position="58"/>
    </location>
</feature>
<evidence type="ECO:0000256" key="4">
    <source>
        <dbReference type="RuleBase" id="RU368087"/>
    </source>
</evidence>
<feature type="region of interest" description="Disordered" evidence="5">
    <location>
        <begin position="79"/>
        <end position="100"/>
    </location>
</feature>
<dbReference type="GeneID" id="25037899"/>
<comment type="similarity">
    <text evidence="2 4">Belongs to the ATPase inhibitor family.</text>
</comment>
<dbReference type="EMBL" id="KE546994">
    <property type="protein sequence ID" value="EPY50114.1"/>
    <property type="molecule type" value="Genomic_DNA"/>
</dbReference>